<name>A0A8S3BF14_9BILA</name>
<accession>A0A8S3BF14</accession>
<feature type="non-terminal residue" evidence="1">
    <location>
        <position position="38"/>
    </location>
</feature>
<dbReference type="EMBL" id="CAJOBI010151391">
    <property type="protein sequence ID" value="CAF4812217.1"/>
    <property type="molecule type" value="Genomic_DNA"/>
</dbReference>
<evidence type="ECO:0000313" key="1">
    <source>
        <dbReference type="EMBL" id="CAF4812217.1"/>
    </source>
</evidence>
<sequence>MVPTDAPEYPFKELEYGILINMLQELQNGLIQKPDHFN</sequence>
<organism evidence="1 2">
    <name type="scientific">Rotaria magnacalcarata</name>
    <dbReference type="NCBI Taxonomy" id="392030"/>
    <lineage>
        <taxon>Eukaryota</taxon>
        <taxon>Metazoa</taxon>
        <taxon>Spiralia</taxon>
        <taxon>Gnathifera</taxon>
        <taxon>Rotifera</taxon>
        <taxon>Eurotatoria</taxon>
        <taxon>Bdelloidea</taxon>
        <taxon>Philodinida</taxon>
        <taxon>Philodinidae</taxon>
        <taxon>Rotaria</taxon>
    </lineage>
</organism>
<protein>
    <submittedName>
        <fullName evidence="1">Uncharacterized protein</fullName>
    </submittedName>
</protein>
<dbReference type="AlphaFoldDB" id="A0A8S3BF14"/>
<gene>
    <name evidence="1" type="ORF">SMN809_LOCUS47644</name>
</gene>
<reference evidence="1" key="1">
    <citation type="submission" date="2021-02" db="EMBL/GenBank/DDBJ databases">
        <authorList>
            <person name="Nowell W R."/>
        </authorList>
    </citation>
    <scope>NUCLEOTIDE SEQUENCE</scope>
</reference>
<comment type="caution">
    <text evidence="1">The sequence shown here is derived from an EMBL/GenBank/DDBJ whole genome shotgun (WGS) entry which is preliminary data.</text>
</comment>
<dbReference type="Proteomes" id="UP000676336">
    <property type="component" value="Unassembled WGS sequence"/>
</dbReference>
<evidence type="ECO:0000313" key="2">
    <source>
        <dbReference type="Proteomes" id="UP000676336"/>
    </source>
</evidence>
<proteinExistence type="predicted"/>